<feature type="compositionally biased region" description="Pro residues" evidence="1">
    <location>
        <begin position="20"/>
        <end position="33"/>
    </location>
</feature>
<feature type="compositionally biased region" description="Polar residues" evidence="1">
    <location>
        <begin position="312"/>
        <end position="321"/>
    </location>
</feature>
<dbReference type="Proteomes" id="UP001159641">
    <property type="component" value="Unassembled WGS sequence"/>
</dbReference>
<evidence type="ECO:0000313" key="2">
    <source>
        <dbReference type="EMBL" id="KAJ8795593.1"/>
    </source>
</evidence>
<evidence type="ECO:0000256" key="1">
    <source>
        <dbReference type="SAM" id="MobiDB-lite"/>
    </source>
</evidence>
<protein>
    <submittedName>
        <fullName evidence="2">Uncharacterized protein</fullName>
    </submittedName>
</protein>
<evidence type="ECO:0000313" key="3">
    <source>
        <dbReference type="Proteomes" id="UP001159641"/>
    </source>
</evidence>
<dbReference type="EMBL" id="JAIQCJ010000544">
    <property type="protein sequence ID" value="KAJ8795593.1"/>
    <property type="molecule type" value="Genomic_DNA"/>
</dbReference>
<feature type="region of interest" description="Disordered" evidence="1">
    <location>
        <begin position="631"/>
        <end position="654"/>
    </location>
</feature>
<sequence length="700" mass="72630">MLGLLTQDFEPGGGRDSPSVKPPSAPRPTPPAPCTRVTDPSPASPLPARPPPAAQVLPAARPLDSWRAPRVARGHAGFSGPSYIVLCPGGLLQAALFTSAGARAASCPGPCPRESQIAVTPDGIQKAPGGQRAGGGGGVAGQGAGGWGLRSPSPTRTLGSTAPPSPSPLPQQASPGLYTLNPAGHPVLVTLLLNFGQAHMPSPARARFHAGYCHRCPRPPRCGHSPPYFPLPGRTPVPTWQPGPVALGPSSSTQAPALPTHTLCDLRRVTTGAHPGPPRAHQGSSFRKTLGFASGLLSETPPCSLGPRTALQPLSSGSRRQLVSPEVKPPPSGGAPWELGTGDRQTGRGYIVGSPAWSGQASPSPGTEPADLVAPVPWKRETGQQCPRLGNHLLPAPSEPGLWAQQREAGEAPEEGIPDPPGAWWATVAPGSWIRTTGQRVSWDGKPHSTSRGSKMASCWPGLGPTPLLPTPVSPSPPGDCLLSPRPVQLAPLWARPPVAASGSPVAEKAPRRQQGTRLWLQGRAPHGRAGYRCQAASCAYEDPSSGLLDPLRQSKCPGITGFSHGGDGVRGARNLRRKQQWPENLENASNCSEHWEDAGGGIRRRGGWTHSPGWAMTDGAAGGLRQEKGALSVRESRGKQLFPSVSLPPPSSISSKTFDPRLVGHGIAALACTHSRHRGPSQTMGVQGLGASEARAGPR</sequence>
<feature type="region of interest" description="Disordered" evidence="1">
    <location>
        <begin position="677"/>
        <end position="700"/>
    </location>
</feature>
<proteinExistence type="predicted"/>
<keyword evidence="3" id="KW-1185">Reference proteome</keyword>
<feature type="region of interest" description="Disordered" evidence="1">
    <location>
        <begin position="299"/>
        <end position="342"/>
    </location>
</feature>
<feature type="region of interest" description="Disordered" evidence="1">
    <location>
        <begin position="1"/>
        <end position="56"/>
    </location>
</feature>
<dbReference type="AlphaFoldDB" id="A0AB34HTP5"/>
<name>A0AB34HTP5_ESCRO</name>
<feature type="compositionally biased region" description="Pro residues" evidence="1">
    <location>
        <begin position="42"/>
        <end position="53"/>
    </location>
</feature>
<feature type="region of interest" description="Disordered" evidence="1">
    <location>
        <begin position="127"/>
        <end position="178"/>
    </location>
</feature>
<organism evidence="2 3">
    <name type="scientific">Eschrichtius robustus</name>
    <name type="common">California gray whale</name>
    <name type="synonym">Eschrichtius gibbosus</name>
    <dbReference type="NCBI Taxonomy" id="9764"/>
    <lineage>
        <taxon>Eukaryota</taxon>
        <taxon>Metazoa</taxon>
        <taxon>Chordata</taxon>
        <taxon>Craniata</taxon>
        <taxon>Vertebrata</taxon>
        <taxon>Euteleostomi</taxon>
        <taxon>Mammalia</taxon>
        <taxon>Eutheria</taxon>
        <taxon>Laurasiatheria</taxon>
        <taxon>Artiodactyla</taxon>
        <taxon>Whippomorpha</taxon>
        <taxon>Cetacea</taxon>
        <taxon>Mysticeti</taxon>
        <taxon>Eschrichtiidae</taxon>
        <taxon>Eschrichtius</taxon>
    </lineage>
</organism>
<reference evidence="2 3" key="1">
    <citation type="submission" date="2022-11" db="EMBL/GenBank/DDBJ databases">
        <title>Whole genome sequence of Eschrichtius robustus ER-17-0199.</title>
        <authorList>
            <person name="Bruniche-Olsen A."/>
            <person name="Black A.N."/>
            <person name="Fields C.J."/>
            <person name="Walden K."/>
            <person name="Dewoody J.A."/>
        </authorList>
    </citation>
    <scope>NUCLEOTIDE SEQUENCE [LARGE SCALE GENOMIC DNA]</scope>
    <source>
        <strain evidence="2">ER-17-0199</strain>
        <tissue evidence="2">Blubber</tissue>
    </source>
</reference>
<accession>A0AB34HTP5</accession>
<gene>
    <name evidence="2" type="ORF">J1605_002355</name>
</gene>
<feature type="compositionally biased region" description="Gly residues" evidence="1">
    <location>
        <begin position="131"/>
        <end position="148"/>
    </location>
</feature>
<comment type="caution">
    <text evidence="2">The sequence shown here is derived from an EMBL/GenBank/DDBJ whole genome shotgun (WGS) entry which is preliminary data.</text>
</comment>